<feature type="coiled-coil region" evidence="1">
    <location>
        <begin position="1"/>
        <end position="35"/>
    </location>
</feature>
<dbReference type="EMBL" id="LR796164">
    <property type="protein sequence ID" value="CAB4122299.1"/>
    <property type="molecule type" value="Genomic_DNA"/>
</dbReference>
<protein>
    <submittedName>
        <fullName evidence="2">Uncharacterized protein</fullName>
    </submittedName>
</protein>
<evidence type="ECO:0000313" key="2">
    <source>
        <dbReference type="EMBL" id="CAB4122299.1"/>
    </source>
</evidence>
<name>A0A6J5KQ27_9CAUD</name>
<reference evidence="2" key="1">
    <citation type="submission" date="2020-04" db="EMBL/GenBank/DDBJ databases">
        <authorList>
            <person name="Chiriac C."/>
            <person name="Salcher M."/>
            <person name="Ghai R."/>
            <person name="Kavagutti S V."/>
        </authorList>
    </citation>
    <scope>NUCLEOTIDE SEQUENCE</scope>
</reference>
<accession>A0A6J5KQ27</accession>
<organism evidence="2">
    <name type="scientific">uncultured Caudovirales phage</name>
    <dbReference type="NCBI Taxonomy" id="2100421"/>
    <lineage>
        <taxon>Viruses</taxon>
        <taxon>Duplodnaviria</taxon>
        <taxon>Heunggongvirae</taxon>
        <taxon>Uroviricota</taxon>
        <taxon>Caudoviricetes</taxon>
        <taxon>Peduoviridae</taxon>
        <taxon>Maltschvirus</taxon>
        <taxon>Maltschvirus maltsch</taxon>
    </lineage>
</organism>
<proteinExistence type="predicted"/>
<evidence type="ECO:0000256" key="1">
    <source>
        <dbReference type="SAM" id="Coils"/>
    </source>
</evidence>
<sequence length="58" mass="6982">MDTTENTLRDLYAKRDELEANLNRLDRQIMREAREWAKDRGFLGLGQDRVRSMILRPF</sequence>
<keyword evidence="1" id="KW-0175">Coiled coil</keyword>
<gene>
    <name evidence="2" type="ORF">UFOVP36_27</name>
</gene>